<keyword evidence="2" id="KW-1185">Reference proteome</keyword>
<dbReference type="InterPro" id="IPR047705">
    <property type="entry name" value="AimR-like"/>
</dbReference>
<dbReference type="Pfam" id="PF22871">
    <property type="entry name" value="AimR"/>
    <property type="match status" value="1"/>
</dbReference>
<dbReference type="Proteomes" id="UP001589838">
    <property type="component" value="Unassembled WGS sequence"/>
</dbReference>
<dbReference type="Gene3D" id="1.25.40.10">
    <property type="entry name" value="Tetratricopeptide repeat domain"/>
    <property type="match status" value="1"/>
</dbReference>
<dbReference type="NCBIfam" id="NF038310">
    <property type="entry name" value="lysogeny_AimR"/>
    <property type="match status" value="1"/>
</dbReference>
<keyword evidence="1" id="KW-0675">Receptor</keyword>
<reference evidence="1 2" key="1">
    <citation type="submission" date="2024-09" db="EMBL/GenBank/DDBJ databases">
        <authorList>
            <person name="Sun Q."/>
            <person name="Mori K."/>
        </authorList>
    </citation>
    <scope>NUCLEOTIDE SEQUENCE [LARGE SCALE GENOMIC DNA]</scope>
    <source>
        <strain evidence="1 2">NCAIM B.02610</strain>
    </source>
</reference>
<evidence type="ECO:0000313" key="1">
    <source>
        <dbReference type="EMBL" id="MFC0471808.1"/>
    </source>
</evidence>
<comment type="caution">
    <text evidence="1">The sequence shown here is derived from an EMBL/GenBank/DDBJ whole genome shotgun (WGS) entry which is preliminary data.</text>
</comment>
<dbReference type="RefSeq" id="WP_335963555.1">
    <property type="nucleotide sequence ID" value="NZ_JAXBLX010000054.1"/>
</dbReference>
<organism evidence="1 2">
    <name type="scientific">Halalkalibacter kiskunsagensis</name>
    <dbReference type="NCBI Taxonomy" id="1548599"/>
    <lineage>
        <taxon>Bacteria</taxon>
        <taxon>Bacillati</taxon>
        <taxon>Bacillota</taxon>
        <taxon>Bacilli</taxon>
        <taxon>Bacillales</taxon>
        <taxon>Bacillaceae</taxon>
        <taxon>Halalkalibacter</taxon>
    </lineage>
</organism>
<proteinExistence type="predicted"/>
<name>A0ABV6KIG2_9BACI</name>
<evidence type="ECO:0000313" key="2">
    <source>
        <dbReference type="Proteomes" id="UP001589838"/>
    </source>
</evidence>
<protein>
    <submittedName>
        <fullName evidence="1">AimR family lysis-lysogeny pheromone receptor</fullName>
    </submittedName>
</protein>
<gene>
    <name evidence="1" type="ORF">ACFFHM_15215</name>
</gene>
<accession>A0ABV6KIG2</accession>
<dbReference type="InterPro" id="IPR011990">
    <property type="entry name" value="TPR-like_helical_dom_sf"/>
</dbReference>
<dbReference type="EMBL" id="JBHLUX010000037">
    <property type="protein sequence ID" value="MFC0471808.1"/>
    <property type="molecule type" value="Genomic_DNA"/>
</dbReference>
<sequence length="328" mass="37817">MVMKEVITSQTFSSIENEEQFISNVDPESYLARVSLEYFVINSKSNLVEKLIDRLLTSSSEESKEWAEVYQIDHLVYKQKMNLIEATQQLTYKKVISPELATLIKIFQLYNYASLKKFDMIASLSELVKVEIGMLNDGYMKTSLLCRYKITMQNVYLHLNKVKNSRDCGSELLEIALTPTMKAVALLSLGNSYIIDDMQKAIDYFVESVSISEQIGHEMLIADAQSSMNFTYCYWDKPDKICSEVLNTDSLSNTQGYAYYLIKSNKKDEALTLLDSIEIKIDSDYLKAFDQYYRGLISGDSTFFRGSIMYFEIAGDFYYRQLPLHELK</sequence>